<sequence length="77" mass="9036">MHLNLYKRQLFYTLKVKKQTNNTTFYLLKAVISTMKKCNLHTKQEGKKVLIAPTSPENDVKGKTKSRFLRQKPYFSA</sequence>
<keyword evidence="2" id="KW-1185">Reference proteome</keyword>
<evidence type="ECO:0000313" key="1">
    <source>
        <dbReference type="EMBL" id="PXX22316.1"/>
    </source>
</evidence>
<proteinExistence type="predicted"/>
<reference evidence="1 2" key="1">
    <citation type="submission" date="2018-05" db="EMBL/GenBank/DDBJ databases">
        <title>Genomic Encyclopedia of Type Strains, Phase I: the one thousand microbial genomes (KMG-I) project.</title>
        <authorList>
            <person name="Kyrpides N."/>
        </authorList>
    </citation>
    <scope>NUCLEOTIDE SEQUENCE [LARGE SCALE GENOMIC DNA]</scope>
    <source>
        <strain evidence="1 2">DSM 15611</strain>
    </source>
</reference>
<accession>A0A318HZ29</accession>
<comment type="caution">
    <text evidence="1">The sequence shown here is derived from an EMBL/GenBank/DDBJ whole genome shotgun (WGS) entry which is preliminary data.</text>
</comment>
<dbReference type="EMBL" id="QJJX01000012">
    <property type="protein sequence ID" value="PXX22316.1"/>
    <property type="molecule type" value="Genomic_DNA"/>
</dbReference>
<dbReference type="Proteomes" id="UP000248314">
    <property type="component" value="Unassembled WGS sequence"/>
</dbReference>
<name>A0A318HZ29_9BACT</name>
<protein>
    <submittedName>
        <fullName evidence="1">Uncharacterized protein</fullName>
    </submittedName>
</protein>
<gene>
    <name evidence="1" type="ORF">EJ73_01306</name>
</gene>
<dbReference type="AlphaFoldDB" id="A0A318HZ29"/>
<organism evidence="1 2">
    <name type="scientific">Hoylesella shahii DSM 15611 = JCM 12083</name>
    <dbReference type="NCBI Taxonomy" id="1122991"/>
    <lineage>
        <taxon>Bacteria</taxon>
        <taxon>Pseudomonadati</taxon>
        <taxon>Bacteroidota</taxon>
        <taxon>Bacteroidia</taxon>
        <taxon>Bacteroidales</taxon>
        <taxon>Prevotellaceae</taxon>
        <taxon>Hoylesella</taxon>
    </lineage>
</organism>
<evidence type="ECO:0000313" key="2">
    <source>
        <dbReference type="Proteomes" id="UP000248314"/>
    </source>
</evidence>